<dbReference type="InterPro" id="IPR042099">
    <property type="entry name" value="ANL_N_sf"/>
</dbReference>
<dbReference type="InterPro" id="IPR036291">
    <property type="entry name" value="NAD(P)-bd_dom_sf"/>
</dbReference>
<dbReference type="SUPFAM" id="SSF56801">
    <property type="entry name" value="Acetyl-CoA synthetase-like"/>
    <property type="match status" value="1"/>
</dbReference>
<evidence type="ECO:0000259" key="4">
    <source>
        <dbReference type="Pfam" id="PF07993"/>
    </source>
</evidence>
<evidence type="ECO:0000313" key="6">
    <source>
        <dbReference type="Proteomes" id="UP000027222"/>
    </source>
</evidence>
<reference evidence="6" key="1">
    <citation type="journal article" date="2014" name="Proc. Natl. Acad. Sci. U.S.A.">
        <title>Extensive sampling of basidiomycete genomes demonstrates inadequacy of the white-rot/brown-rot paradigm for wood decay fungi.</title>
        <authorList>
            <person name="Riley R."/>
            <person name="Salamov A.A."/>
            <person name="Brown D.W."/>
            <person name="Nagy L.G."/>
            <person name="Floudas D."/>
            <person name="Held B.W."/>
            <person name="Levasseur A."/>
            <person name="Lombard V."/>
            <person name="Morin E."/>
            <person name="Otillar R."/>
            <person name="Lindquist E.A."/>
            <person name="Sun H."/>
            <person name="LaButti K.M."/>
            <person name="Schmutz J."/>
            <person name="Jabbour D."/>
            <person name="Luo H."/>
            <person name="Baker S.E."/>
            <person name="Pisabarro A.G."/>
            <person name="Walton J.D."/>
            <person name="Blanchette R.A."/>
            <person name="Henrissat B."/>
            <person name="Martin F."/>
            <person name="Cullen D."/>
            <person name="Hibbett D.S."/>
            <person name="Grigoriev I.V."/>
        </authorList>
    </citation>
    <scope>NUCLEOTIDE SEQUENCE [LARGE SCALE GENOMIC DNA]</scope>
    <source>
        <strain evidence="6">CBS 339.88</strain>
    </source>
</reference>
<dbReference type="OrthoDB" id="429813at2759"/>
<evidence type="ECO:0000256" key="1">
    <source>
        <dbReference type="ARBA" id="ARBA00022450"/>
    </source>
</evidence>
<dbReference type="Pfam" id="PF23562">
    <property type="entry name" value="AMP-binding_C_3"/>
    <property type="match status" value="1"/>
</dbReference>
<organism evidence="5 6">
    <name type="scientific">Galerina marginata (strain CBS 339.88)</name>
    <dbReference type="NCBI Taxonomy" id="685588"/>
    <lineage>
        <taxon>Eukaryota</taxon>
        <taxon>Fungi</taxon>
        <taxon>Dikarya</taxon>
        <taxon>Basidiomycota</taxon>
        <taxon>Agaricomycotina</taxon>
        <taxon>Agaricomycetes</taxon>
        <taxon>Agaricomycetidae</taxon>
        <taxon>Agaricales</taxon>
        <taxon>Agaricineae</taxon>
        <taxon>Strophariaceae</taxon>
        <taxon>Galerina</taxon>
    </lineage>
</organism>
<dbReference type="AlphaFoldDB" id="A0A067T378"/>
<keyword evidence="1" id="KW-0596">Phosphopantetheine</keyword>
<feature type="domain" description="AMP-dependent synthetase/ligase" evidence="3">
    <location>
        <begin position="25"/>
        <end position="361"/>
    </location>
</feature>
<dbReference type="EMBL" id="KL142376">
    <property type="protein sequence ID" value="KDR77645.1"/>
    <property type="molecule type" value="Genomic_DNA"/>
</dbReference>
<dbReference type="InterPro" id="IPR000873">
    <property type="entry name" value="AMP-dep_synth/lig_dom"/>
</dbReference>
<sequence length="1082" mass="119277">MAHRGTVPPADGSVTLPEVIDFHTEHNPNFPIFVFNEDGKAEITKINYFEYGRACDRVAHRMRPGRTGAEGELVAVVALSDTLLYHAVSVGLTRAGMVPFLMSPRNTAAAIIKMLKETSCHRLLTTQDTLKSLVTEIKTSLARDSPGFELLVEEMPPFHEIYPKMGRETKDDPFEEYPKPAVRPHLDNVLLYLHSSGSTGFPKSIAETFRIMCHWASFRKYTSTVPEMGFCSVGCMALPAFHTLGVISQLLHSTYGLSVIALYPPTALTTTLLPVMPTSNNILEHLRRTQCESLITIPALLQIWAQDKRSVDLLAKLKMIGYSGGSVPTKLGNLMTRAGVKLCPIYGGTEFGAPTYMLRRPDEGSENGWEWIQMDERLNIRWDAQGDGTYECQFLSSKFQQVSVENMPDVKGYASSDLFIPHPTAPNFWKIVGRKDDVIVHTSGEKTVPAPMENIIMNSPYTSGVVIFGREHNQPGVLVELKPTFAINPSIEAELIAGRNLIWPIVDEANKVAPSFSRIFKELILFTSPRKPLPRAGKGTVMRKAALAAYHEEIEALYATVESAVNTEPLEPPPSWSKDETEKWLQTQVKDITSSKTFDVAGDLFEQGLDSLSATILRRRMVGALRINKETQKVAELVTENTIYSYPSIKKLSTFLGALVFDPRSVFTTTSRTELIEEIITRYTVGLEHPIPATTIASEAVVLLTGTTGNLGSQILETILRDPSIQKIYALNRASGEARARHEDRFKDKGFEVNLLSSEKLIFLEGDLTKKDLGLQKEVYGELLSNVTVIIHTAWKLDFNLQLSSFEPNIRGTRNLIDLARSTASGASTKFLFTSSVASANSWDRARGAYPEEVLTDPQFAVGSGYGEAKYIAERILSISGIQATSFRIGQISGGQPNGAWAITDWVPILVKSSIALNAFPAMIGVSSWVPMHGVAQIIIDVALSKSPNPPALNIVHPRPVPFNDLVSAINGALVKERVSSALPVVSFREWFSLLEVRAAAGKADDLKNVPAIKLVDFFRKIADADFALLSGENKGNESGGTAEFSTSKAQSISNTMKDLPPIDNRDVELWVKYWKTAELFA</sequence>
<proteinExistence type="predicted"/>
<evidence type="ECO:0000256" key="2">
    <source>
        <dbReference type="ARBA" id="ARBA00022553"/>
    </source>
</evidence>
<evidence type="ECO:0008006" key="7">
    <source>
        <dbReference type="Google" id="ProtNLM"/>
    </source>
</evidence>
<dbReference type="Gene3D" id="3.40.50.12780">
    <property type="entry name" value="N-terminal domain of ligase-like"/>
    <property type="match status" value="1"/>
</dbReference>
<keyword evidence="6" id="KW-1185">Reference proteome</keyword>
<dbReference type="HOGENOM" id="CLU_002220_1_0_1"/>
<dbReference type="STRING" id="685588.A0A067T378"/>
<evidence type="ECO:0000313" key="5">
    <source>
        <dbReference type="EMBL" id="KDR77645.1"/>
    </source>
</evidence>
<evidence type="ECO:0000259" key="3">
    <source>
        <dbReference type="Pfam" id="PF00501"/>
    </source>
</evidence>
<dbReference type="PROSITE" id="PS00455">
    <property type="entry name" value="AMP_BINDING"/>
    <property type="match status" value="1"/>
</dbReference>
<dbReference type="Gene3D" id="3.40.50.720">
    <property type="entry name" value="NAD(P)-binding Rossmann-like Domain"/>
    <property type="match status" value="1"/>
</dbReference>
<dbReference type="InterPro" id="IPR051414">
    <property type="entry name" value="Adenylate-forming_Reductase"/>
</dbReference>
<dbReference type="InterPro" id="IPR020845">
    <property type="entry name" value="AMP-binding_CS"/>
</dbReference>
<dbReference type="Pfam" id="PF00501">
    <property type="entry name" value="AMP-binding"/>
    <property type="match status" value="1"/>
</dbReference>
<gene>
    <name evidence="5" type="ORF">GALMADRAFT_1326492</name>
</gene>
<name>A0A067T378_GALM3</name>
<dbReference type="PANTHER" id="PTHR43439:SF2">
    <property type="entry name" value="ENZYME, PUTATIVE (JCVI)-RELATED"/>
    <property type="match status" value="1"/>
</dbReference>
<feature type="domain" description="Thioester reductase (TE)" evidence="4">
    <location>
        <begin position="704"/>
        <end position="936"/>
    </location>
</feature>
<accession>A0A067T378</accession>
<dbReference type="Pfam" id="PF07993">
    <property type="entry name" value="NAD_binding_4"/>
    <property type="match status" value="1"/>
</dbReference>
<dbReference type="PANTHER" id="PTHR43439">
    <property type="entry name" value="PHENYLACETATE-COENZYME A LIGASE"/>
    <property type="match status" value="1"/>
</dbReference>
<dbReference type="Proteomes" id="UP000027222">
    <property type="component" value="Unassembled WGS sequence"/>
</dbReference>
<protein>
    <recommendedName>
        <fullName evidence="7">Carrier domain-containing protein</fullName>
    </recommendedName>
</protein>
<dbReference type="InterPro" id="IPR013120">
    <property type="entry name" value="FAR_NAD-bd"/>
</dbReference>
<dbReference type="SUPFAM" id="SSF51735">
    <property type="entry name" value="NAD(P)-binding Rossmann-fold domains"/>
    <property type="match status" value="1"/>
</dbReference>
<keyword evidence="2" id="KW-0597">Phosphoprotein</keyword>